<feature type="domain" description="Flavodoxin-like" evidence="9">
    <location>
        <begin position="4"/>
        <end position="172"/>
    </location>
</feature>
<dbReference type="KEGG" id="acom:CEW83_19635"/>
<dbReference type="PROSITE" id="PS50902">
    <property type="entry name" value="FLAVODOXIN_LIKE"/>
    <property type="match status" value="1"/>
</dbReference>
<name>A0A2U8GVV9_9RHOO</name>
<keyword evidence="11" id="KW-1185">Reference proteome</keyword>
<keyword evidence="6 8" id="KW-0249">Electron transport</keyword>
<dbReference type="Proteomes" id="UP000244930">
    <property type="component" value="Chromosome"/>
</dbReference>
<dbReference type="PIRSF" id="PIRSF038996">
    <property type="entry name" value="FldA"/>
    <property type="match status" value="1"/>
</dbReference>
<evidence type="ECO:0000256" key="4">
    <source>
        <dbReference type="ARBA" id="ARBA00022630"/>
    </source>
</evidence>
<comment type="cofactor">
    <cofactor evidence="1 8">
        <name>FMN</name>
        <dbReference type="ChEBI" id="CHEBI:58210"/>
    </cofactor>
</comment>
<evidence type="ECO:0000256" key="2">
    <source>
        <dbReference type="ARBA" id="ARBA00005267"/>
    </source>
</evidence>
<dbReference type="Gene3D" id="3.40.50.360">
    <property type="match status" value="1"/>
</dbReference>
<evidence type="ECO:0000256" key="7">
    <source>
        <dbReference type="ARBA" id="ARBA00023231"/>
    </source>
</evidence>
<dbReference type="InterPro" id="IPR008254">
    <property type="entry name" value="Flavodoxin/NO_synth"/>
</dbReference>
<dbReference type="SUPFAM" id="SSF52218">
    <property type="entry name" value="Flavoproteins"/>
    <property type="match status" value="1"/>
</dbReference>
<keyword evidence="5 8" id="KW-0288">FMN</keyword>
<dbReference type="RefSeq" id="WP_108950865.1">
    <property type="nucleotide sequence ID" value="NZ_CP022187.1"/>
</dbReference>
<keyword evidence="3 8" id="KW-0813">Transport</keyword>
<sequence length="180" mass="18735">MANIGIFFGTDTGRTRRIAKSIAKKLGAAAADPLNVNKATADDFLAYDALIIGTPTLGDGELPGLECGAQTASWAEFLPQLDGADMSGKVVAIFGLGDQEKYGNEFCDAMADLYDCVTTCGANVIGTWPVDGYTFKSSQAVIDGSFVGLALDQDNQPTLTDERVDAWLAGITPALMAAAG</sequence>
<dbReference type="AlphaFoldDB" id="A0A2U8GVV9"/>
<evidence type="ECO:0000256" key="8">
    <source>
        <dbReference type="PIRNR" id="PIRNR038996"/>
    </source>
</evidence>
<dbReference type="NCBIfam" id="TIGR01752">
    <property type="entry name" value="flav_long"/>
    <property type="match status" value="1"/>
</dbReference>
<evidence type="ECO:0000313" key="11">
    <source>
        <dbReference type="Proteomes" id="UP000244930"/>
    </source>
</evidence>
<organism evidence="10 11">
    <name type="scientific">Parazoarcus communis</name>
    <dbReference type="NCBI Taxonomy" id="41977"/>
    <lineage>
        <taxon>Bacteria</taxon>
        <taxon>Pseudomonadati</taxon>
        <taxon>Pseudomonadota</taxon>
        <taxon>Betaproteobacteria</taxon>
        <taxon>Rhodocyclales</taxon>
        <taxon>Zoogloeaceae</taxon>
        <taxon>Parazoarcus</taxon>
    </lineage>
</organism>
<proteinExistence type="inferred from homology"/>
<dbReference type="Pfam" id="PF00258">
    <property type="entry name" value="Flavodoxin_1"/>
    <property type="match status" value="1"/>
</dbReference>
<gene>
    <name evidence="10" type="ORF">CEW83_19635</name>
</gene>
<dbReference type="InterPro" id="IPR029039">
    <property type="entry name" value="Flavoprotein-like_sf"/>
</dbReference>
<evidence type="ECO:0000256" key="6">
    <source>
        <dbReference type="ARBA" id="ARBA00022982"/>
    </source>
</evidence>
<reference evidence="10 11" key="1">
    <citation type="submission" date="2017-06" db="EMBL/GenBank/DDBJ databases">
        <title>Azoarcus.</title>
        <authorList>
            <person name="Woo J.-H."/>
            <person name="Kim H.-S."/>
        </authorList>
    </citation>
    <scope>NUCLEOTIDE SEQUENCE [LARGE SCALE GENOMIC DNA]</scope>
    <source>
        <strain evidence="10 11">TSPY31</strain>
    </source>
</reference>
<dbReference type="InterPro" id="IPR001226">
    <property type="entry name" value="Flavodoxin_CS"/>
</dbReference>
<keyword evidence="7" id="KW-0535">Nitrogen fixation</keyword>
<evidence type="ECO:0000259" key="9">
    <source>
        <dbReference type="PROSITE" id="PS50902"/>
    </source>
</evidence>
<accession>A0A2U8GVV9</accession>
<dbReference type="InterPro" id="IPR010086">
    <property type="entry name" value="Flavodoxin_lc"/>
</dbReference>
<dbReference type="InterPro" id="IPR001094">
    <property type="entry name" value="Flavdoxin-like"/>
</dbReference>
<dbReference type="PRINTS" id="PR00369">
    <property type="entry name" value="FLAVODOXIN"/>
</dbReference>
<dbReference type="EMBL" id="CP022187">
    <property type="protein sequence ID" value="AWI77166.1"/>
    <property type="molecule type" value="Genomic_DNA"/>
</dbReference>
<evidence type="ECO:0000256" key="1">
    <source>
        <dbReference type="ARBA" id="ARBA00001917"/>
    </source>
</evidence>
<dbReference type="PANTHER" id="PTHR42809">
    <property type="entry name" value="FLAVODOXIN 2"/>
    <property type="match status" value="1"/>
</dbReference>
<comment type="function">
    <text evidence="8">Low-potential electron donor to a number of redox enzymes.</text>
</comment>
<dbReference type="InterPro" id="IPR050619">
    <property type="entry name" value="Flavodoxin"/>
</dbReference>
<keyword evidence="4 8" id="KW-0285">Flavoprotein</keyword>
<comment type="similarity">
    <text evidence="2 8">Belongs to the flavodoxin family.</text>
</comment>
<dbReference type="NCBIfam" id="NF006739">
    <property type="entry name" value="PRK09267.1-5"/>
    <property type="match status" value="1"/>
</dbReference>
<dbReference type="GO" id="GO:0009055">
    <property type="term" value="F:electron transfer activity"/>
    <property type="evidence" value="ECO:0007669"/>
    <property type="project" value="UniProtKB-UniRule"/>
</dbReference>
<protein>
    <recommendedName>
        <fullName evidence="8">Flavodoxin</fullName>
    </recommendedName>
</protein>
<evidence type="ECO:0000256" key="5">
    <source>
        <dbReference type="ARBA" id="ARBA00022643"/>
    </source>
</evidence>
<dbReference type="PROSITE" id="PS00201">
    <property type="entry name" value="FLAVODOXIN"/>
    <property type="match status" value="1"/>
</dbReference>
<dbReference type="PANTHER" id="PTHR42809:SF1">
    <property type="entry name" value="FLAVODOXIN 1"/>
    <property type="match status" value="1"/>
</dbReference>
<evidence type="ECO:0000256" key="3">
    <source>
        <dbReference type="ARBA" id="ARBA00022448"/>
    </source>
</evidence>
<dbReference type="GO" id="GO:0010181">
    <property type="term" value="F:FMN binding"/>
    <property type="evidence" value="ECO:0007669"/>
    <property type="project" value="UniProtKB-UniRule"/>
</dbReference>
<evidence type="ECO:0000313" key="10">
    <source>
        <dbReference type="EMBL" id="AWI77166.1"/>
    </source>
</evidence>